<feature type="transmembrane region" description="Helical" evidence="1">
    <location>
        <begin position="80"/>
        <end position="99"/>
    </location>
</feature>
<dbReference type="Proteomes" id="UP001152562">
    <property type="component" value="Unassembled WGS sequence"/>
</dbReference>
<reference evidence="2" key="1">
    <citation type="submission" date="2022-05" db="EMBL/GenBank/DDBJ databases">
        <authorList>
            <person name="Okamura Y."/>
        </authorList>
    </citation>
    <scope>NUCLEOTIDE SEQUENCE</scope>
</reference>
<accession>A0A9P0X6E6</accession>
<dbReference type="EMBL" id="CALOZG010000003">
    <property type="protein sequence ID" value="CAH3999627.1"/>
    <property type="molecule type" value="Genomic_DNA"/>
</dbReference>
<organism evidence="2 3">
    <name type="scientific">Pieris brassicae</name>
    <name type="common">White butterfly</name>
    <name type="synonym">Large white butterfly</name>
    <dbReference type="NCBI Taxonomy" id="7116"/>
    <lineage>
        <taxon>Eukaryota</taxon>
        <taxon>Metazoa</taxon>
        <taxon>Ecdysozoa</taxon>
        <taxon>Arthropoda</taxon>
        <taxon>Hexapoda</taxon>
        <taxon>Insecta</taxon>
        <taxon>Pterygota</taxon>
        <taxon>Neoptera</taxon>
        <taxon>Endopterygota</taxon>
        <taxon>Lepidoptera</taxon>
        <taxon>Glossata</taxon>
        <taxon>Ditrysia</taxon>
        <taxon>Papilionoidea</taxon>
        <taxon>Pieridae</taxon>
        <taxon>Pierinae</taxon>
        <taxon>Pieris</taxon>
    </lineage>
</organism>
<keyword evidence="3" id="KW-1185">Reference proteome</keyword>
<evidence type="ECO:0000313" key="2">
    <source>
        <dbReference type="EMBL" id="CAH3999627.1"/>
    </source>
</evidence>
<name>A0A9P0X6E6_PIEBR</name>
<keyword evidence="1" id="KW-0812">Transmembrane</keyword>
<keyword evidence="1" id="KW-1133">Transmembrane helix</keyword>
<evidence type="ECO:0000256" key="1">
    <source>
        <dbReference type="SAM" id="Phobius"/>
    </source>
</evidence>
<evidence type="ECO:0000313" key="3">
    <source>
        <dbReference type="Proteomes" id="UP001152562"/>
    </source>
</evidence>
<protein>
    <submittedName>
        <fullName evidence="2">Uncharacterized protein</fullName>
    </submittedName>
</protein>
<gene>
    <name evidence="2" type="ORF">PIBRA_LOCUS2551</name>
</gene>
<dbReference type="AlphaFoldDB" id="A0A9P0X6E6"/>
<keyword evidence="1" id="KW-0472">Membrane</keyword>
<proteinExistence type="predicted"/>
<sequence length="155" mass="17908">MKLDFTKKGPLRKELRHVLNIDEITDGSKNPPEEIIIEKNPNTLEVNKTGNQNLDSADINDLFQLQLGNAKFVWLDKLKVGLLIILIIVYIGFLIKSLIYEIKRIRDVQHMVNRMRPIIAALYKMDTNVAKEVQRAVNSYSTYNLPLPEEGYTHF</sequence>
<comment type="caution">
    <text evidence="2">The sequence shown here is derived from an EMBL/GenBank/DDBJ whole genome shotgun (WGS) entry which is preliminary data.</text>
</comment>